<name>A0A5J4U7J6_9EUKA</name>
<dbReference type="Gene3D" id="2.130.10.10">
    <property type="entry name" value="YVTN repeat-like/Quinoprotein amine dehydrogenase"/>
    <property type="match status" value="1"/>
</dbReference>
<comment type="caution">
    <text evidence="4">The sequence shown here is derived from an EMBL/GenBank/DDBJ whole genome shotgun (WGS) entry which is preliminary data.</text>
</comment>
<accession>A0A5J4U7J6</accession>
<evidence type="ECO:0000256" key="2">
    <source>
        <dbReference type="ARBA" id="ARBA00022737"/>
    </source>
</evidence>
<gene>
    <name evidence="4" type="ORF">EZS28_038300</name>
</gene>
<dbReference type="Proteomes" id="UP000324800">
    <property type="component" value="Unassembled WGS sequence"/>
</dbReference>
<dbReference type="InterPro" id="IPR001680">
    <property type="entry name" value="WD40_rpt"/>
</dbReference>
<organism evidence="4 5">
    <name type="scientific">Streblomastix strix</name>
    <dbReference type="NCBI Taxonomy" id="222440"/>
    <lineage>
        <taxon>Eukaryota</taxon>
        <taxon>Metamonada</taxon>
        <taxon>Preaxostyla</taxon>
        <taxon>Oxymonadida</taxon>
        <taxon>Streblomastigidae</taxon>
        <taxon>Streblomastix</taxon>
    </lineage>
</organism>
<keyword evidence="2" id="KW-0677">Repeat</keyword>
<dbReference type="Pfam" id="PF00400">
    <property type="entry name" value="WD40"/>
    <property type="match status" value="1"/>
</dbReference>
<dbReference type="SUPFAM" id="SSF50978">
    <property type="entry name" value="WD40 repeat-like"/>
    <property type="match status" value="1"/>
</dbReference>
<dbReference type="AlphaFoldDB" id="A0A5J4U7J6"/>
<dbReference type="PROSITE" id="PS50082">
    <property type="entry name" value="WD_REPEATS_2"/>
    <property type="match status" value="1"/>
</dbReference>
<dbReference type="OrthoDB" id="10262475at2759"/>
<protein>
    <submittedName>
        <fullName evidence="4">Putative Mitotic checkpoint protein BUB3.1</fullName>
    </submittedName>
</protein>
<dbReference type="EMBL" id="SNRW01019667">
    <property type="protein sequence ID" value="KAA6366173.1"/>
    <property type="molecule type" value="Genomic_DNA"/>
</dbReference>
<feature type="non-terminal residue" evidence="4">
    <location>
        <position position="297"/>
    </location>
</feature>
<evidence type="ECO:0000256" key="3">
    <source>
        <dbReference type="PROSITE-ProRule" id="PRU00221"/>
    </source>
</evidence>
<dbReference type="PANTHER" id="PTHR10971">
    <property type="entry name" value="MRNA EXPORT FACTOR AND BUB3"/>
    <property type="match status" value="1"/>
</dbReference>
<dbReference type="InterPro" id="IPR036322">
    <property type="entry name" value="WD40_repeat_dom_sf"/>
</dbReference>
<dbReference type="InterPro" id="IPR015943">
    <property type="entry name" value="WD40/YVTN_repeat-like_dom_sf"/>
</dbReference>
<evidence type="ECO:0000256" key="1">
    <source>
        <dbReference type="ARBA" id="ARBA00022574"/>
    </source>
</evidence>
<reference evidence="4 5" key="1">
    <citation type="submission" date="2019-03" db="EMBL/GenBank/DDBJ databases">
        <title>Single cell metagenomics reveals metabolic interactions within the superorganism composed of flagellate Streblomastix strix and complex community of Bacteroidetes bacteria on its surface.</title>
        <authorList>
            <person name="Treitli S.C."/>
            <person name="Kolisko M."/>
            <person name="Husnik F."/>
            <person name="Keeling P."/>
            <person name="Hampl V."/>
        </authorList>
    </citation>
    <scope>NUCLEOTIDE SEQUENCE [LARGE SCALE GENOMIC DNA]</scope>
    <source>
        <strain evidence="4">ST1C</strain>
    </source>
</reference>
<feature type="repeat" description="WD" evidence="3">
    <location>
        <begin position="116"/>
        <end position="150"/>
    </location>
</feature>
<keyword evidence="1 3" id="KW-0853">WD repeat</keyword>
<feature type="non-terminal residue" evidence="4">
    <location>
        <position position="1"/>
    </location>
</feature>
<sequence>DRRSETRKNVWSVDMKDKVYCMDVRGNACVVGLADGRVLGYDLRNMGTFLYSSVSPLKYQTRCIRIFPNCEGFALAGIEGRVAMEYFGQDDEQQSKKYTFKCHREQRGGVDYVYTINTVEFHPIYGTFASGGCDGVVNIWDGEKRKRLTQFPKYETSISSLSFNGDGTLLAVAASYTWESGDEDHPADSIYVRTISDSDLIIPILLNLAIIFGQNLPSSFQEPLTTRTPLSIHPLHIDSDFPPTQRSANAPCLGYVSKNNVGANPKTVEAVLNRTTCADGFDITLLDAIHYESVLVN</sequence>
<dbReference type="SMART" id="SM00320">
    <property type="entry name" value="WD40"/>
    <property type="match status" value="3"/>
</dbReference>
<evidence type="ECO:0000313" key="4">
    <source>
        <dbReference type="EMBL" id="KAA6366173.1"/>
    </source>
</evidence>
<evidence type="ECO:0000313" key="5">
    <source>
        <dbReference type="Proteomes" id="UP000324800"/>
    </source>
</evidence>
<proteinExistence type="predicted"/>